<keyword evidence="1" id="KW-0472">Membrane</keyword>
<feature type="transmembrane region" description="Helical" evidence="1">
    <location>
        <begin position="26"/>
        <end position="46"/>
    </location>
</feature>
<reference evidence="3" key="1">
    <citation type="submission" date="2022-06" db="EMBL/GenBank/DDBJ databases">
        <title>Alkalimarinus sp. nov., isolated from gut of a Alitta virens.</title>
        <authorList>
            <person name="Yang A.I."/>
            <person name="Shin N.-R."/>
        </authorList>
    </citation>
    <scope>NUCLEOTIDE SEQUENCE</scope>
    <source>
        <strain evidence="3">A2M4</strain>
    </source>
</reference>
<dbReference type="EMBL" id="CP100390">
    <property type="protein sequence ID" value="UZE96965.1"/>
    <property type="molecule type" value="Genomic_DNA"/>
</dbReference>
<dbReference type="InterPro" id="IPR058581">
    <property type="entry name" value="TM_HPP"/>
</dbReference>
<dbReference type="InterPro" id="IPR007065">
    <property type="entry name" value="HPP"/>
</dbReference>
<name>A0ABY6N4B7_9ALTE</name>
<evidence type="ECO:0000313" key="3">
    <source>
        <dbReference type="EMBL" id="UZE96965.1"/>
    </source>
</evidence>
<feature type="transmembrane region" description="Helical" evidence="1">
    <location>
        <begin position="152"/>
        <end position="170"/>
    </location>
</feature>
<dbReference type="Proteomes" id="UP001163739">
    <property type="component" value="Chromosome"/>
</dbReference>
<feature type="transmembrane region" description="Helical" evidence="1">
    <location>
        <begin position="53"/>
        <end position="72"/>
    </location>
</feature>
<evidence type="ECO:0000256" key="1">
    <source>
        <dbReference type="SAM" id="Phobius"/>
    </source>
</evidence>
<keyword evidence="4" id="KW-1185">Reference proteome</keyword>
<dbReference type="Pfam" id="PF04982">
    <property type="entry name" value="TM_HPP"/>
    <property type="match status" value="1"/>
</dbReference>
<dbReference type="PANTHER" id="PTHR33741">
    <property type="entry name" value="TRANSMEMBRANE PROTEIN DDB_G0269096-RELATED"/>
    <property type="match status" value="1"/>
</dbReference>
<feature type="domain" description="HPP transmembrane region" evidence="2">
    <location>
        <begin position="20"/>
        <end position="176"/>
    </location>
</feature>
<feature type="transmembrane region" description="Helical" evidence="1">
    <location>
        <begin position="102"/>
        <end position="119"/>
    </location>
</feature>
<feature type="transmembrane region" description="Helical" evidence="1">
    <location>
        <begin position="78"/>
        <end position="95"/>
    </location>
</feature>
<protein>
    <submittedName>
        <fullName evidence="3">HPP family protein</fullName>
    </submittedName>
</protein>
<evidence type="ECO:0000313" key="4">
    <source>
        <dbReference type="Proteomes" id="UP001163739"/>
    </source>
</evidence>
<organism evidence="3 4">
    <name type="scientific">Alkalimarinus alittae</name>
    <dbReference type="NCBI Taxonomy" id="2961619"/>
    <lineage>
        <taxon>Bacteria</taxon>
        <taxon>Pseudomonadati</taxon>
        <taxon>Pseudomonadota</taxon>
        <taxon>Gammaproteobacteria</taxon>
        <taxon>Alteromonadales</taxon>
        <taxon>Alteromonadaceae</taxon>
        <taxon>Alkalimarinus</taxon>
    </lineage>
</organism>
<accession>A0ABY6N4B7</accession>
<evidence type="ECO:0000259" key="2">
    <source>
        <dbReference type="Pfam" id="PF04982"/>
    </source>
</evidence>
<sequence>MTNYWLREIALVLGVEQNTTSHLEKLISSLGGLVGIAIVYLLSLRIEGATPSALIVASTGASAVLVFAVPHGALSQPWPVLGGHIISAIIGVACFQSFDNVIVASATAVGLSILAMYYLRCLHPPGGATALLAVIGGEPIHNMGFGFVIDPILTNVSILLLTAVAFNYLFKRRRYPAHGLTKSQRISAHKRTKPAHGLTQEDFTAALQQLDSFIDVSAEDLSDIFERALQHTQSYDFTISPKSISAGVCYSNGKLGLNWSIRQVTKVSGQHVYYEVVSGMGKGEIASCSRGRFAIWARYTVILQDKNWVRELHMLSAEETQSC</sequence>
<keyword evidence="1" id="KW-0812">Transmembrane</keyword>
<dbReference type="RefSeq" id="WP_265048446.1">
    <property type="nucleotide sequence ID" value="NZ_CP100390.1"/>
</dbReference>
<gene>
    <name evidence="3" type="ORF">NKI27_04225</name>
</gene>
<dbReference type="PANTHER" id="PTHR33741:SF5">
    <property type="entry name" value="TRANSMEMBRANE PROTEIN DDB_G0269096-RELATED"/>
    <property type="match status" value="1"/>
</dbReference>
<keyword evidence="1" id="KW-1133">Transmembrane helix</keyword>
<proteinExistence type="predicted"/>